<protein>
    <recommendedName>
        <fullName evidence="3">Methylmalonic aciduria and homocystinuria type D protein, mitochondrial</fullName>
    </recommendedName>
</protein>
<dbReference type="InterPro" id="IPR019362">
    <property type="entry name" value="MMADHC"/>
</dbReference>
<evidence type="ECO:0000313" key="2">
    <source>
        <dbReference type="Proteomes" id="UP000318571"/>
    </source>
</evidence>
<dbReference type="STRING" id="6832.A0A553NFQ9"/>
<dbReference type="GO" id="GO:0005739">
    <property type="term" value="C:mitochondrion"/>
    <property type="evidence" value="ECO:0007669"/>
    <property type="project" value="TreeGrafter"/>
</dbReference>
<dbReference type="PANTHER" id="PTHR13192">
    <property type="entry name" value="MY011 PROTEIN"/>
    <property type="match status" value="1"/>
</dbReference>
<dbReference type="GO" id="GO:0009235">
    <property type="term" value="P:cobalamin metabolic process"/>
    <property type="evidence" value="ECO:0007669"/>
    <property type="project" value="InterPro"/>
</dbReference>
<organism evidence="1 2">
    <name type="scientific">Tigriopus californicus</name>
    <name type="common">Marine copepod</name>
    <dbReference type="NCBI Taxonomy" id="6832"/>
    <lineage>
        <taxon>Eukaryota</taxon>
        <taxon>Metazoa</taxon>
        <taxon>Ecdysozoa</taxon>
        <taxon>Arthropoda</taxon>
        <taxon>Crustacea</taxon>
        <taxon>Multicrustacea</taxon>
        <taxon>Hexanauplia</taxon>
        <taxon>Copepoda</taxon>
        <taxon>Harpacticoida</taxon>
        <taxon>Harpacticidae</taxon>
        <taxon>Tigriopus</taxon>
    </lineage>
</organism>
<dbReference type="PANTHER" id="PTHR13192:SF3">
    <property type="entry name" value="COBALAMIN TRAFFICKING PROTEIN CBLD"/>
    <property type="match status" value="1"/>
</dbReference>
<keyword evidence="2" id="KW-1185">Reference proteome</keyword>
<dbReference type="OMA" id="CEAHEAP"/>
<evidence type="ECO:0008006" key="3">
    <source>
        <dbReference type="Google" id="ProtNLM"/>
    </source>
</evidence>
<dbReference type="Proteomes" id="UP000318571">
    <property type="component" value="Chromosome 10"/>
</dbReference>
<dbReference type="Pfam" id="PF10229">
    <property type="entry name" value="MMADHC"/>
    <property type="match status" value="1"/>
</dbReference>
<sequence>MSRFVSSVSFNSSSAKLFLQSRASLSGLSHALVRRGLASSPVSLKGQWRNDTPEGGLTEILVYTPDSEVPPTLWPDNALGVFSQVDGRFAFPGHVGVASGLDTTGSPQATSEPIPLSQNLENHAHRSDLVARPTNLENQSQVLYSANDFIQHTPGAEKYVCADLLTDFPELRGMQRLSCEAHEAPTLLKKEVQPLFPDLNIMHQNLSVLTLSQKTVNDMSVWSDDMEEERDLLVEQFFAAAKEIVARLKSEGYWADLLDPISGTPYYGSHSSTAMFETDEKYRLLGFRIEDLGCCKVICHREFGRHVFVGTIFTNAHISTGTIQDLFEELKLSLNHPQGDSNH</sequence>
<dbReference type="EMBL" id="VCGU01000458">
    <property type="protein sequence ID" value="TRY64276.1"/>
    <property type="molecule type" value="Genomic_DNA"/>
</dbReference>
<name>A0A553NFQ9_TIGCA</name>
<dbReference type="AlphaFoldDB" id="A0A553NFQ9"/>
<comment type="caution">
    <text evidence="1">The sequence shown here is derived from an EMBL/GenBank/DDBJ whole genome shotgun (WGS) entry which is preliminary data.</text>
</comment>
<proteinExistence type="predicted"/>
<reference evidence="1 2" key="1">
    <citation type="journal article" date="2018" name="Nat. Ecol. Evol.">
        <title>Genomic signatures of mitonuclear coevolution across populations of Tigriopus californicus.</title>
        <authorList>
            <person name="Barreto F.S."/>
            <person name="Watson E.T."/>
            <person name="Lima T.G."/>
            <person name="Willett C.S."/>
            <person name="Edmands S."/>
            <person name="Li W."/>
            <person name="Burton R.S."/>
        </authorList>
    </citation>
    <scope>NUCLEOTIDE SEQUENCE [LARGE SCALE GENOMIC DNA]</scope>
    <source>
        <strain evidence="1 2">San Diego</strain>
    </source>
</reference>
<dbReference type="OrthoDB" id="10263782at2759"/>
<accession>A0A553NFQ9</accession>
<gene>
    <name evidence="1" type="ORF">TCAL_01832</name>
</gene>
<evidence type="ECO:0000313" key="1">
    <source>
        <dbReference type="EMBL" id="TRY64276.1"/>
    </source>
</evidence>